<organismHost>
    <name type="scientific">Sus scrofa</name>
    <name type="common">Pig</name>
    <dbReference type="NCBI Taxonomy" id="9823"/>
</organismHost>
<protein>
    <submittedName>
        <fullName evidence="1">55kb from the right end sequence</fullName>
    </submittedName>
</protein>
<dbReference type="EMBL" id="X71982">
    <property type="protein sequence ID" value="CAA50847.1"/>
    <property type="molecule type" value="Genomic_DNA"/>
</dbReference>
<sequence>MHFHIIFFLKFNTKKRSIDSASSPVKSLGCLKMETQKLVSMISEALEKYQYPLSAKNIKAVIQKEHNVILPVGSINSILYSYTELFEKIDKTNTIYPPLWIRKN</sequence>
<dbReference type="GO" id="GO:0004386">
    <property type="term" value="F:helicase activity"/>
    <property type="evidence" value="ECO:0007669"/>
    <property type="project" value="UniProtKB-KW"/>
</dbReference>
<organism evidence="1">
    <name type="scientific">African swine fever virus</name>
    <name type="common">ASFV</name>
    <dbReference type="NCBI Taxonomy" id="10497"/>
    <lineage>
        <taxon>Viruses</taxon>
        <taxon>Varidnaviria</taxon>
        <taxon>Bamfordvirae</taxon>
        <taxon>Nucleocytoviricota</taxon>
        <taxon>Pokkesviricetes</taxon>
        <taxon>Asfuvirales</taxon>
        <taxon>Asfarviridae</taxon>
        <taxon>Asfivirus</taxon>
        <taxon>Asfivirus haemorrhagiae</taxon>
    </lineage>
</organism>
<organismHost>
    <name type="scientific">Phacochoerus africanus</name>
    <name type="common">Warthog</name>
    <dbReference type="NCBI Taxonomy" id="41426"/>
</organismHost>
<organismHost>
    <name type="scientific">Ornithodoros</name>
    <name type="common">relapsing fever ticks</name>
    <dbReference type="NCBI Taxonomy" id="6937"/>
</organismHost>
<keyword evidence="1" id="KW-0547">Nucleotide-binding</keyword>
<evidence type="ECO:0000313" key="1">
    <source>
        <dbReference type="EMBL" id="CAA50847.1"/>
    </source>
</evidence>
<organismHost>
    <name type="scientific">Potamochoerus larvatus</name>
    <name type="common">Bushpig</name>
    <dbReference type="NCBI Taxonomy" id="273792"/>
</organismHost>
<proteinExistence type="predicted"/>
<name>Q65251_ASF</name>
<keyword evidence="1" id="KW-0067">ATP-binding</keyword>
<accession>Q65251</accession>
<reference evidence="1" key="2">
    <citation type="journal article" date="1994" name="J. Gen. Virol.">
        <title>Nucleotide sequence of a 55 kbp region from the right end of the genome of a pathogenic African swine fever virus isolate (Malawi LIL20/1).</title>
        <authorList>
            <person name="Dixon L.K."/>
            <person name="Twigg S.R.F."/>
            <person name="Baylis S.A."/>
            <person name="Vydelingum S."/>
            <person name="Bristow C."/>
            <person name="Hammond J.M."/>
            <person name="Smith G.L."/>
        </authorList>
    </citation>
    <scope>NUCLEOTIDE SEQUENCE</scope>
    <source>
        <strain evidence="1">Malawi LIL20 /1</strain>
    </source>
</reference>
<organismHost>
    <name type="scientific">Ornithodoros moubata</name>
    <name type="common">Soft tick</name>
    <name type="synonym">Argasid tick</name>
    <dbReference type="NCBI Taxonomy" id="6938"/>
</organismHost>
<keyword evidence="1" id="KW-0347">Helicase</keyword>
<reference evidence="1" key="1">
    <citation type="journal article" date="1993" name="J. Gen. Virol.">
        <title>Duplicated genes within the variable right end of the genome of a pathogenic isolate of African swine fever virus.</title>
        <authorList>
            <person name="Vydelingum S."/>
            <person name="Baylis S.A."/>
            <person name="Bristow C."/>
            <person name="Smith G.L."/>
            <person name="Dixon L.K."/>
        </authorList>
    </citation>
    <scope>NUCLEOTIDE SEQUENCE</scope>
    <source>
        <strain evidence="1">Malawi LIL20 /1</strain>
    </source>
</reference>
<keyword evidence="1" id="KW-0378">Hydrolase</keyword>
<organismHost>
    <name type="scientific">Phacochoerus aethiopicus</name>
    <name type="common">Warthog</name>
    <dbReference type="NCBI Taxonomy" id="85517"/>
</organismHost>